<dbReference type="AlphaFoldDB" id="A0A8J3EYR2"/>
<comment type="caution">
    <text evidence="1">The sequence shown here is derived from an EMBL/GenBank/DDBJ whole genome shotgun (WGS) entry which is preliminary data.</text>
</comment>
<dbReference type="EMBL" id="BMHB01000001">
    <property type="protein sequence ID" value="GGI14512.1"/>
    <property type="molecule type" value="Genomic_DNA"/>
</dbReference>
<organism evidence="1 2">
    <name type="scientific">Gottfriedia solisilvae</name>
    <dbReference type="NCBI Taxonomy" id="1516104"/>
    <lineage>
        <taxon>Bacteria</taxon>
        <taxon>Bacillati</taxon>
        <taxon>Bacillota</taxon>
        <taxon>Bacilli</taxon>
        <taxon>Bacillales</taxon>
        <taxon>Bacillaceae</taxon>
        <taxon>Gottfriedia</taxon>
    </lineage>
</organism>
<proteinExistence type="predicted"/>
<protein>
    <recommendedName>
        <fullName evidence="3">DUF2197 domain-containing protein</fullName>
    </recommendedName>
</protein>
<dbReference type="Proteomes" id="UP000626244">
    <property type="component" value="Unassembled WGS sequence"/>
</dbReference>
<accession>A0A8J3EYR2</accession>
<gene>
    <name evidence="1" type="ORF">GCM10007380_23310</name>
</gene>
<evidence type="ECO:0000313" key="2">
    <source>
        <dbReference type="Proteomes" id="UP000626244"/>
    </source>
</evidence>
<reference evidence="2" key="1">
    <citation type="journal article" date="2019" name="Int. J. Syst. Evol. Microbiol.">
        <title>The Global Catalogue of Microorganisms (GCM) 10K type strain sequencing project: providing services to taxonomists for standard genome sequencing and annotation.</title>
        <authorList>
            <consortium name="The Broad Institute Genomics Platform"/>
            <consortium name="The Broad Institute Genome Sequencing Center for Infectious Disease"/>
            <person name="Wu L."/>
            <person name="Ma J."/>
        </authorList>
    </citation>
    <scope>NUCLEOTIDE SEQUENCE [LARGE SCALE GENOMIC DNA]</scope>
    <source>
        <strain evidence="2">CGMCC 1.14993</strain>
    </source>
</reference>
<dbReference type="OrthoDB" id="2989868at2"/>
<dbReference type="Pfam" id="PF09963">
    <property type="entry name" value="DUF2197"/>
    <property type="match status" value="1"/>
</dbReference>
<dbReference type="InterPro" id="IPR019241">
    <property type="entry name" value="DUF2197"/>
</dbReference>
<name>A0A8J3EYR2_9BACI</name>
<dbReference type="RefSeq" id="WP_088000190.1">
    <property type="nucleotide sequence ID" value="NZ_BMHB01000001.1"/>
</dbReference>
<keyword evidence="2" id="KW-1185">Reference proteome</keyword>
<evidence type="ECO:0008006" key="3">
    <source>
        <dbReference type="Google" id="ProtNLM"/>
    </source>
</evidence>
<sequence>MRVKCMICDKSESISDESPIAKKLRNRPIHTYTCSECYDRITIKTEQRIATGKFRFQKPIKDNDEW</sequence>
<evidence type="ECO:0000313" key="1">
    <source>
        <dbReference type="EMBL" id="GGI14512.1"/>
    </source>
</evidence>